<evidence type="ECO:0000259" key="3">
    <source>
        <dbReference type="PROSITE" id="PS50930"/>
    </source>
</evidence>
<dbReference type="RefSeq" id="WP_058298957.1">
    <property type="nucleotide sequence ID" value="NZ_FMAU01000003.1"/>
</dbReference>
<dbReference type="GO" id="GO:0003677">
    <property type="term" value="F:DNA binding"/>
    <property type="evidence" value="ECO:0007669"/>
    <property type="project" value="InterPro"/>
</dbReference>
<name>A0A0V8HGL2_9BACI</name>
<dbReference type="PANTHER" id="PTHR37299:SF1">
    <property type="entry name" value="STAGE 0 SPORULATION PROTEIN A HOMOLOG"/>
    <property type="match status" value="1"/>
</dbReference>
<dbReference type="InterPro" id="IPR007492">
    <property type="entry name" value="LytTR_DNA-bd_dom"/>
</dbReference>
<dbReference type="SUPFAM" id="SSF52172">
    <property type="entry name" value="CheY-like"/>
    <property type="match status" value="1"/>
</dbReference>
<dbReference type="GO" id="GO:0000156">
    <property type="term" value="F:phosphorelay response regulator activity"/>
    <property type="evidence" value="ECO:0007669"/>
    <property type="project" value="InterPro"/>
</dbReference>
<evidence type="ECO:0000259" key="2">
    <source>
        <dbReference type="PROSITE" id="PS50110"/>
    </source>
</evidence>
<sequence>MKVAIIDDEPYSREEMKHLLSTYEWVEVIGEASSAEKAMELLLTDDPQVLFLDIEMPGMSGVELAEALRKMKKRPQIVFATAYPDYALKAFEVEAVDYLLKPFDEEQLARTMERLKKTVAGENADGRESRSQGKLAVQDEDKIIFIEPEAILYIFREERETYICTGKKRYTCRLPIKELEAKLVTYPFFRVHKSYLVQLPFVEELIPWGNGVYQLKVSGAKEKIPVSRNYVKELRERLEL</sequence>
<gene>
    <name evidence="4" type="ORF">GA0061094_2873</name>
</gene>
<dbReference type="PANTHER" id="PTHR37299">
    <property type="entry name" value="TRANSCRIPTIONAL REGULATOR-RELATED"/>
    <property type="match status" value="1"/>
</dbReference>
<proteinExistence type="predicted"/>
<dbReference type="SMART" id="SM00448">
    <property type="entry name" value="REC"/>
    <property type="match status" value="1"/>
</dbReference>
<reference evidence="5" key="1">
    <citation type="submission" date="2016-08" db="EMBL/GenBank/DDBJ databases">
        <authorList>
            <person name="Varghese N."/>
            <person name="Submissions Spin"/>
        </authorList>
    </citation>
    <scope>NUCLEOTIDE SEQUENCE [LARGE SCALE GENOMIC DNA]</scope>
    <source>
        <strain evidence="5">SGD-1123</strain>
    </source>
</reference>
<evidence type="ECO:0000313" key="5">
    <source>
        <dbReference type="Proteomes" id="UP000181997"/>
    </source>
</evidence>
<dbReference type="Pfam" id="PF04397">
    <property type="entry name" value="LytTR"/>
    <property type="match status" value="1"/>
</dbReference>
<feature type="domain" description="Response regulatory" evidence="2">
    <location>
        <begin position="2"/>
        <end position="116"/>
    </location>
</feature>
<keyword evidence="5" id="KW-1185">Reference proteome</keyword>
<dbReference type="AlphaFoldDB" id="A0A0V8HGL2"/>
<evidence type="ECO:0000256" key="1">
    <source>
        <dbReference type="PROSITE-ProRule" id="PRU00169"/>
    </source>
</evidence>
<dbReference type="InterPro" id="IPR046947">
    <property type="entry name" value="LytR-like"/>
</dbReference>
<dbReference type="Proteomes" id="UP000181997">
    <property type="component" value="Unassembled WGS sequence"/>
</dbReference>
<dbReference type="EMBL" id="FMAU01000003">
    <property type="protein sequence ID" value="SCC17137.1"/>
    <property type="molecule type" value="Genomic_DNA"/>
</dbReference>
<dbReference type="Pfam" id="PF00072">
    <property type="entry name" value="Response_reg"/>
    <property type="match status" value="1"/>
</dbReference>
<protein>
    <submittedName>
        <fullName evidence="4">Two component transcriptional regulator, LytTR family</fullName>
    </submittedName>
</protein>
<dbReference type="PROSITE" id="PS50930">
    <property type="entry name" value="HTH_LYTTR"/>
    <property type="match status" value="1"/>
</dbReference>
<dbReference type="SMART" id="SM00850">
    <property type="entry name" value="LytTR"/>
    <property type="match status" value="1"/>
</dbReference>
<accession>A0A0V8HGL2</accession>
<dbReference type="InterPro" id="IPR011006">
    <property type="entry name" value="CheY-like_superfamily"/>
</dbReference>
<organism evidence="4 5">
    <name type="scientific">[Bacillus] enclensis</name>
    <dbReference type="NCBI Taxonomy" id="1402860"/>
    <lineage>
        <taxon>Bacteria</taxon>
        <taxon>Bacillati</taxon>
        <taxon>Bacillota</taxon>
        <taxon>Bacilli</taxon>
        <taxon>Bacillales</taxon>
        <taxon>Bacillaceae</taxon>
        <taxon>Rossellomorea</taxon>
    </lineage>
</organism>
<dbReference type="PROSITE" id="PS50110">
    <property type="entry name" value="RESPONSE_REGULATORY"/>
    <property type="match status" value="1"/>
</dbReference>
<keyword evidence="1" id="KW-0597">Phosphoprotein</keyword>
<dbReference type="InterPro" id="IPR001789">
    <property type="entry name" value="Sig_transdc_resp-reg_receiver"/>
</dbReference>
<feature type="domain" description="HTH LytTR-type" evidence="3">
    <location>
        <begin position="135"/>
        <end position="240"/>
    </location>
</feature>
<dbReference type="Gene3D" id="3.40.50.2300">
    <property type="match status" value="1"/>
</dbReference>
<dbReference type="Gene3D" id="2.40.50.1020">
    <property type="entry name" value="LytTr DNA-binding domain"/>
    <property type="match status" value="1"/>
</dbReference>
<evidence type="ECO:0000313" key="4">
    <source>
        <dbReference type="EMBL" id="SCC17137.1"/>
    </source>
</evidence>
<feature type="modified residue" description="4-aspartylphosphate" evidence="1">
    <location>
        <position position="53"/>
    </location>
</feature>